<proteinExistence type="predicted"/>
<organism evidence="2 3">
    <name type="scientific">Actinomadura rayongensis</name>
    <dbReference type="NCBI Taxonomy" id="1429076"/>
    <lineage>
        <taxon>Bacteria</taxon>
        <taxon>Bacillati</taxon>
        <taxon>Actinomycetota</taxon>
        <taxon>Actinomycetes</taxon>
        <taxon>Streptosporangiales</taxon>
        <taxon>Thermomonosporaceae</taxon>
        <taxon>Actinomadura</taxon>
    </lineage>
</organism>
<evidence type="ECO:0000313" key="3">
    <source>
        <dbReference type="Proteomes" id="UP000431901"/>
    </source>
</evidence>
<dbReference type="AlphaFoldDB" id="A0A6I4W6B9"/>
<evidence type="ECO:0000313" key="2">
    <source>
        <dbReference type="EMBL" id="MXQ64823.1"/>
    </source>
</evidence>
<evidence type="ECO:0008006" key="4">
    <source>
        <dbReference type="Google" id="ProtNLM"/>
    </source>
</evidence>
<keyword evidence="3" id="KW-1185">Reference proteome</keyword>
<sequence>MTNIGLRWRSFWAARIAVSAALAGVTAALAACDPTSAKMPERNPAEAGRTMTAVIDEVVRNLPRKPKGHPEVGFQFCDTGLNSEKQVRPMANDPWHVRYNVYSVGSGLVYSVSSYAESEQVFRTLTDRLRSAGGWELKDVRLTSGAYGGFRGKKNGVSVVTMTGPTGPGGVDGLEATIRFDAGCFKHPHA</sequence>
<dbReference type="Proteomes" id="UP000431901">
    <property type="component" value="Unassembled WGS sequence"/>
</dbReference>
<gene>
    <name evidence="2" type="ORF">GQ466_12315</name>
</gene>
<reference evidence="2 3" key="1">
    <citation type="submission" date="2019-12" db="EMBL/GenBank/DDBJ databases">
        <title>Nocardia macrotermitis sp. nov. and Nocardia aurantia sp. nov., isolated from the gut of the fungus growing-termite Macrotermes natalensis.</title>
        <authorList>
            <person name="Christine B."/>
            <person name="Rene B."/>
        </authorList>
    </citation>
    <scope>NUCLEOTIDE SEQUENCE [LARGE SCALE GENOMIC DNA]</scope>
    <source>
        <strain evidence="2 3">DSM 102126</strain>
    </source>
</reference>
<name>A0A6I4W6B9_9ACTN</name>
<protein>
    <recommendedName>
        <fullName evidence="4">Lipoprotein</fullName>
    </recommendedName>
</protein>
<dbReference type="PROSITE" id="PS51257">
    <property type="entry name" value="PROKAR_LIPOPROTEIN"/>
    <property type="match status" value="1"/>
</dbReference>
<dbReference type="EMBL" id="WUTW01000002">
    <property type="protein sequence ID" value="MXQ64823.1"/>
    <property type="molecule type" value="Genomic_DNA"/>
</dbReference>
<comment type="caution">
    <text evidence="2">The sequence shown here is derived from an EMBL/GenBank/DDBJ whole genome shotgun (WGS) entry which is preliminary data.</text>
</comment>
<feature type="signal peptide" evidence="1">
    <location>
        <begin position="1"/>
        <end position="30"/>
    </location>
</feature>
<accession>A0A6I4W6B9</accession>
<keyword evidence="1" id="KW-0732">Signal</keyword>
<evidence type="ECO:0000256" key="1">
    <source>
        <dbReference type="SAM" id="SignalP"/>
    </source>
</evidence>
<feature type="chain" id="PRO_5026159945" description="Lipoprotein" evidence="1">
    <location>
        <begin position="31"/>
        <end position="190"/>
    </location>
</feature>
<dbReference type="RefSeq" id="WP_161102992.1">
    <property type="nucleotide sequence ID" value="NZ_JBHLYI010000001.1"/>
</dbReference>